<keyword evidence="3" id="KW-1185">Reference proteome</keyword>
<organism evidence="2 3">
    <name type="scientific">Aspergillus candidus</name>
    <dbReference type="NCBI Taxonomy" id="41067"/>
    <lineage>
        <taxon>Eukaryota</taxon>
        <taxon>Fungi</taxon>
        <taxon>Dikarya</taxon>
        <taxon>Ascomycota</taxon>
        <taxon>Pezizomycotina</taxon>
        <taxon>Eurotiomycetes</taxon>
        <taxon>Eurotiomycetidae</taxon>
        <taxon>Eurotiales</taxon>
        <taxon>Aspergillaceae</taxon>
        <taxon>Aspergillus</taxon>
        <taxon>Aspergillus subgen. Circumdati</taxon>
    </lineage>
</organism>
<evidence type="ECO:0000313" key="2">
    <source>
        <dbReference type="EMBL" id="PLB35344.1"/>
    </source>
</evidence>
<dbReference type="GeneID" id="36522537"/>
<dbReference type="SUPFAM" id="SSF46785">
    <property type="entry name" value="Winged helix' DNA-binding domain"/>
    <property type="match status" value="1"/>
</dbReference>
<dbReference type="EMBL" id="KZ559164">
    <property type="protein sequence ID" value="PLB35344.1"/>
    <property type="molecule type" value="Genomic_DNA"/>
</dbReference>
<evidence type="ECO:0000313" key="3">
    <source>
        <dbReference type="Proteomes" id="UP000234585"/>
    </source>
</evidence>
<dbReference type="InterPro" id="IPR029063">
    <property type="entry name" value="SAM-dependent_MTases_sf"/>
</dbReference>
<dbReference type="InterPro" id="IPR036388">
    <property type="entry name" value="WH-like_DNA-bd_sf"/>
</dbReference>
<name>A0A2I2F3Y4_ASPCN</name>
<dbReference type="InterPro" id="IPR036390">
    <property type="entry name" value="WH_DNA-bd_sf"/>
</dbReference>
<dbReference type="SUPFAM" id="SSF53335">
    <property type="entry name" value="S-adenosyl-L-methionine-dependent methyltransferases"/>
    <property type="match status" value="1"/>
</dbReference>
<feature type="domain" description="O-methyltransferase C-terminal" evidence="1">
    <location>
        <begin position="199"/>
        <end position="285"/>
    </location>
</feature>
<dbReference type="RefSeq" id="XP_024669356.1">
    <property type="nucleotide sequence ID" value="XM_024815377.1"/>
</dbReference>
<dbReference type="OrthoDB" id="1535081at2759"/>
<evidence type="ECO:0000259" key="1">
    <source>
        <dbReference type="Pfam" id="PF00891"/>
    </source>
</evidence>
<gene>
    <name evidence="2" type="ORF">BDW47DRAFT_119652</name>
</gene>
<dbReference type="Gene3D" id="1.10.10.10">
    <property type="entry name" value="Winged helix-like DNA-binding domain superfamily/Winged helix DNA-binding domain"/>
    <property type="match status" value="1"/>
</dbReference>
<protein>
    <recommendedName>
        <fullName evidence="1">O-methyltransferase C-terminal domain-containing protein</fullName>
    </recommendedName>
</protein>
<reference evidence="2 3" key="1">
    <citation type="submission" date="2017-12" db="EMBL/GenBank/DDBJ databases">
        <authorList>
            <consortium name="DOE Joint Genome Institute"/>
            <person name="Haridas S."/>
            <person name="Kjaerbolling I."/>
            <person name="Vesth T.C."/>
            <person name="Frisvad J.C."/>
            <person name="Nybo J.L."/>
            <person name="Theobald S."/>
            <person name="Kuo A."/>
            <person name="Bowyer P."/>
            <person name="Matsuda Y."/>
            <person name="Mondo S."/>
            <person name="Lyhne E.K."/>
            <person name="Kogle M.E."/>
            <person name="Clum A."/>
            <person name="Lipzen A."/>
            <person name="Salamov A."/>
            <person name="Ngan C.Y."/>
            <person name="Daum C."/>
            <person name="Chiniquy J."/>
            <person name="Barry K."/>
            <person name="LaButti K."/>
            <person name="Simmons B.A."/>
            <person name="Magnuson J.K."/>
            <person name="Mortensen U.H."/>
            <person name="Larsen T.O."/>
            <person name="Grigoriev I.V."/>
            <person name="Baker S.E."/>
            <person name="Andersen M.R."/>
            <person name="Nordberg H.P."/>
            <person name="Cantor M.N."/>
            <person name="Hua S.X."/>
        </authorList>
    </citation>
    <scope>NUCLEOTIDE SEQUENCE [LARGE SCALE GENOMIC DNA]</scope>
    <source>
        <strain evidence="2 3">CBS 102.13</strain>
    </source>
</reference>
<dbReference type="PANTHER" id="PTHR43712">
    <property type="entry name" value="PUTATIVE (AFU_ORTHOLOGUE AFUA_4G14580)-RELATED"/>
    <property type="match status" value="1"/>
</dbReference>
<dbReference type="Pfam" id="PF00891">
    <property type="entry name" value="Methyltransf_2"/>
    <property type="match status" value="1"/>
</dbReference>
<dbReference type="Proteomes" id="UP000234585">
    <property type="component" value="Unassembled WGS sequence"/>
</dbReference>
<dbReference type="Gene3D" id="3.40.50.150">
    <property type="entry name" value="Vaccinia Virus protein VP39"/>
    <property type="match status" value="1"/>
</dbReference>
<accession>A0A2I2F3Y4</accession>
<proteinExistence type="predicted"/>
<dbReference type="InterPro" id="IPR001077">
    <property type="entry name" value="COMT_C"/>
</dbReference>
<sequence length="316" mass="35681">MTHIQSVCIDVDQLAVSLNLPDQVPAFLQQISCHRKDYITQSLRSRIELLESTSYAAIENAVALKLSPVLAKNDSPNSVKELAEATTKLSLLGRLMKHLAEMGVITETGPVQYHANGLSTVLAVERFSGAFSPMTRRCTKGIMALPFLKKNNHFYPRQQRLIQKAGIEKEDALLVDTDGRFRHDLADFRHKWLVVTGRLVLQDLYEVVCSAKGLDLSIEVMAHNFFQPQPINAYYMHSTLYDWLDNLCHKVLDNVVSAMEPGYSKRLLKENVMQETGAYWETTKLDLSQWYGLIESLGLRIVKIWTAKPGVGSVFE</sequence>
<dbReference type="AlphaFoldDB" id="A0A2I2F3Y4"/>
<dbReference type="GO" id="GO:0008171">
    <property type="term" value="F:O-methyltransferase activity"/>
    <property type="evidence" value="ECO:0007669"/>
    <property type="project" value="InterPro"/>
</dbReference>
<dbReference type="PANTHER" id="PTHR43712:SF1">
    <property type="entry name" value="HYPOTHETICAL O-METHYLTRANSFERASE (EUROFUNG)-RELATED"/>
    <property type="match status" value="1"/>
</dbReference>